<dbReference type="Gene3D" id="3.40.50.300">
    <property type="entry name" value="P-loop containing nucleotide triphosphate hydrolases"/>
    <property type="match status" value="1"/>
</dbReference>
<protein>
    <recommendedName>
        <fullName evidence="5">AAA domain-containing protein</fullName>
    </recommendedName>
</protein>
<evidence type="ECO:0000259" key="1">
    <source>
        <dbReference type="Pfam" id="PF13173"/>
    </source>
</evidence>
<evidence type="ECO:0008006" key="5">
    <source>
        <dbReference type="Google" id="ProtNLM"/>
    </source>
</evidence>
<feature type="domain" description="DUF4143" evidence="2">
    <location>
        <begin position="252"/>
        <end position="411"/>
    </location>
</feature>
<reference evidence="3 4" key="1">
    <citation type="submission" date="2009-12" db="EMBL/GenBank/DDBJ databases">
        <title>Genome Sequence of Peptoniphilus lacrimalis 315-B.</title>
        <authorList>
            <person name="Durkin A.S."/>
            <person name="Madupu R."/>
            <person name="Torralba M."/>
            <person name="Methe B."/>
            <person name="Sutton G."/>
            <person name="Strausberg R.L."/>
            <person name="Nelson K.E."/>
        </authorList>
    </citation>
    <scope>NUCLEOTIDE SEQUENCE [LARGE SCALE GENOMIC DNA]</scope>
    <source>
        <strain evidence="3 4">315-B</strain>
    </source>
</reference>
<dbReference type="EMBL" id="ADDO01000034">
    <property type="protein sequence ID" value="EFA90254.1"/>
    <property type="molecule type" value="Genomic_DNA"/>
</dbReference>
<dbReference type="PANTHER" id="PTHR33295:SF18">
    <property type="entry name" value="AAA+ ATPASE DOMAIN-CONTAINING PROTEIN"/>
    <property type="match status" value="1"/>
</dbReference>
<sequence>MSDMELFLNRFELYDLTLYNILRLSSKTEIILNRKRCGRIEIKRDYYLDKLIRKKDNGFIKIITGIRRSGKSYLLNNLFYNHLTQSGVDENHIIKFAFDSARDLLKIGEDLMDLDLLSGERLVDPKKFLDYIMSQTNDSEKFYILLDEVQLLKSFEQVLNGFLRQDNFDVYVTGSNSKFLSKDVITEFAGRGDEIRVMPLVFSEFLQTYDGDKEDAFAEYQVYGGLPAGALMKIDEDKMKYLKVQLENVYLRDIVHRYDIRLTAELEDLLNILASGISSLTNPSKIASTFKSIKKTEISANTVDKFIGYFEDSFMLKRVYRYDVKGRKYIGTPYKIYFEDVGLRNARLNFRQIEPSHLMENIIYNELRYRGYMVDVGVVMKRENINNKDIKKQLEVDFIANLGSKRYYIQSAYSLPSIEKINQEKASLLNISDSFKKIVIVKDRIKPFLDENGILTINLFDFLLNKESLDL</sequence>
<accession>D1VT98</accession>
<dbReference type="InterPro" id="IPR025420">
    <property type="entry name" value="DUF4143"/>
</dbReference>
<dbReference type="Proteomes" id="UP000005711">
    <property type="component" value="Unassembled WGS sequence"/>
</dbReference>
<evidence type="ECO:0000313" key="4">
    <source>
        <dbReference type="Proteomes" id="UP000005711"/>
    </source>
</evidence>
<dbReference type="eggNOG" id="COG1373">
    <property type="taxonomic scope" value="Bacteria"/>
</dbReference>
<comment type="caution">
    <text evidence="3">The sequence shown here is derived from an EMBL/GenBank/DDBJ whole genome shotgun (WGS) entry which is preliminary data.</text>
</comment>
<keyword evidence="4" id="KW-1185">Reference proteome</keyword>
<evidence type="ECO:0000259" key="2">
    <source>
        <dbReference type="Pfam" id="PF13635"/>
    </source>
</evidence>
<dbReference type="InterPro" id="IPR041682">
    <property type="entry name" value="AAA_14"/>
</dbReference>
<dbReference type="AlphaFoldDB" id="D1VT98"/>
<evidence type="ECO:0000313" key="3">
    <source>
        <dbReference type="EMBL" id="EFA90254.1"/>
    </source>
</evidence>
<dbReference type="PANTHER" id="PTHR33295">
    <property type="entry name" value="ATPASE"/>
    <property type="match status" value="1"/>
</dbReference>
<proteinExistence type="predicted"/>
<dbReference type="Pfam" id="PF13635">
    <property type="entry name" value="DUF4143"/>
    <property type="match status" value="1"/>
</dbReference>
<organism evidence="3 4">
    <name type="scientific">Peptoniphilus lacrimalis 315-B</name>
    <dbReference type="NCBI Taxonomy" id="596330"/>
    <lineage>
        <taxon>Bacteria</taxon>
        <taxon>Bacillati</taxon>
        <taxon>Bacillota</taxon>
        <taxon>Tissierellia</taxon>
        <taxon>Tissierellales</taxon>
        <taxon>Peptoniphilaceae</taxon>
        <taxon>Peptoniphilus</taxon>
    </lineage>
</organism>
<gene>
    <name evidence="3" type="ORF">HMPREF0628_1277</name>
</gene>
<dbReference type="InterPro" id="IPR027417">
    <property type="entry name" value="P-loop_NTPase"/>
</dbReference>
<name>D1VT98_9FIRM</name>
<dbReference type="SUPFAM" id="SSF52540">
    <property type="entry name" value="P-loop containing nucleoside triphosphate hydrolases"/>
    <property type="match status" value="1"/>
</dbReference>
<feature type="domain" description="AAA" evidence="1">
    <location>
        <begin position="60"/>
        <end position="206"/>
    </location>
</feature>
<dbReference type="Pfam" id="PF13173">
    <property type="entry name" value="AAA_14"/>
    <property type="match status" value="1"/>
</dbReference>